<dbReference type="Pfam" id="PF13561">
    <property type="entry name" value="adh_short_C2"/>
    <property type="match status" value="1"/>
</dbReference>
<keyword evidence="4" id="KW-1185">Reference proteome</keyword>
<dbReference type="GO" id="GO:0016491">
    <property type="term" value="F:oxidoreductase activity"/>
    <property type="evidence" value="ECO:0007669"/>
    <property type="project" value="UniProtKB-KW"/>
</dbReference>
<reference evidence="4" key="1">
    <citation type="journal article" date="2019" name="Int. J. Syst. Evol. Microbiol.">
        <title>The Global Catalogue of Microorganisms (GCM) 10K type strain sequencing project: providing services to taxonomists for standard genome sequencing and annotation.</title>
        <authorList>
            <consortium name="The Broad Institute Genomics Platform"/>
            <consortium name="The Broad Institute Genome Sequencing Center for Infectious Disease"/>
            <person name="Wu L."/>
            <person name="Ma J."/>
        </authorList>
    </citation>
    <scope>NUCLEOTIDE SEQUENCE [LARGE SCALE GENOMIC DNA]</scope>
    <source>
        <strain evidence="4">CCUG 56754</strain>
    </source>
</reference>
<dbReference type="InterPro" id="IPR002347">
    <property type="entry name" value="SDR_fam"/>
</dbReference>
<sequence length="265" mass="28581">MTNQLKGKSAIITGAGSGIGKGIAQAFVDAEASVILVDINQKKLVDTKKDLEAINSKVSVYTFTADLSKSSSYKEVVEESVHKLGTVDILVNCAGIYPSTPALDITEDEWDQLFDLNLKGYFFLCQNVAKQMVKQDTGGSIINITSTASEVARPGVAHYCASKSGVKMMTQVLALEWAEYGIRINALGPGLVETDTLLNTLSTEKAKQEHVEKLSYCPMGRTALTEEIASGVLFFASDSSMYATGQTLFIDGGYSAGRFFKNKNK</sequence>
<dbReference type="PRINTS" id="PR00080">
    <property type="entry name" value="SDRFAMILY"/>
</dbReference>
<dbReference type="PANTHER" id="PTHR42760:SF115">
    <property type="entry name" value="3-OXOACYL-[ACYL-CARRIER-PROTEIN] REDUCTASE FABG"/>
    <property type="match status" value="1"/>
</dbReference>
<dbReference type="CDD" id="cd05233">
    <property type="entry name" value="SDR_c"/>
    <property type="match status" value="1"/>
</dbReference>
<dbReference type="EC" id="1.1.1.-" evidence="3"/>
<dbReference type="Proteomes" id="UP001597040">
    <property type="component" value="Unassembled WGS sequence"/>
</dbReference>
<evidence type="ECO:0000256" key="1">
    <source>
        <dbReference type="ARBA" id="ARBA00006484"/>
    </source>
</evidence>
<evidence type="ECO:0000256" key="2">
    <source>
        <dbReference type="ARBA" id="ARBA00023002"/>
    </source>
</evidence>
<evidence type="ECO:0000313" key="3">
    <source>
        <dbReference type="EMBL" id="MFD1037431.1"/>
    </source>
</evidence>
<dbReference type="InterPro" id="IPR020904">
    <property type="entry name" value="Sc_DH/Rdtase_CS"/>
</dbReference>
<gene>
    <name evidence="3" type="ORF">ACFQ3N_03190</name>
</gene>
<name>A0ABW3LGB1_9BACI</name>
<proteinExistence type="inferred from homology"/>
<dbReference type="InterPro" id="IPR036291">
    <property type="entry name" value="NAD(P)-bd_dom_sf"/>
</dbReference>
<dbReference type="PRINTS" id="PR00081">
    <property type="entry name" value="GDHRDH"/>
</dbReference>
<keyword evidence="2 3" id="KW-0560">Oxidoreductase</keyword>
<dbReference type="PANTHER" id="PTHR42760">
    <property type="entry name" value="SHORT-CHAIN DEHYDROGENASES/REDUCTASES FAMILY MEMBER"/>
    <property type="match status" value="1"/>
</dbReference>
<dbReference type="Gene3D" id="3.40.50.720">
    <property type="entry name" value="NAD(P)-binding Rossmann-like Domain"/>
    <property type="match status" value="1"/>
</dbReference>
<evidence type="ECO:0000313" key="4">
    <source>
        <dbReference type="Proteomes" id="UP001597040"/>
    </source>
</evidence>
<organism evidence="3 4">
    <name type="scientific">Virgibacillus byunsanensis</name>
    <dbReference type="NCBI Taxonomy" id="570945"/>
    <lineage>
        <taxon>Bacteria</taxon>
        <taxon>Bacillati</taxon>
        <taxon>Bacillota</taxon>
        <taxon>Bacilli</taxon>
        <taxon>Bacillales</taxon>
        <taxon>Bacillaceae</taxon>
        <taxon>Virgibacillus</taxon>
    </lineage>
</organism>
<dbReference type="RefSeq" id="WP_390359470.1">
    <property type="nucleotide sequence ID" value="NZ_JBHTKJ010000007.1"/>
</dbReference>
<dbReference type="PROSITE" id="PS00061">
    <property type="entry name" value="ADH_SHORT"/>
    <property type="match status" value="1"/>
</dbReference>
<dbReference type="EMBL" id="JBHTKJ010000007">
    <property type="protein sequence ID" value="MFD1037431.1"/>
    <property type="molecule type" value="Genomic_DNA"/>
</dbReference>
<comment type="similarity">
    <text evidence="1">Belongs to the short-chain dehydrogenases/reductases (SDR) family.</text>
</comment>
<dbReference type="NCBIfam" id="NF005559">
    <property type="entry name" value="PRK07231.1"/>
    <property type="match status" value="1"/>
</dbReference>
<accession>A0ABW3LGB1</accession>
<dbReference type="SUPFAM" id="SSF51735">
    <property type="entry name" value="NAD(P)-binding Rossmann-fold domains"/>
    <property type="match status" value="1"/>
</dbReference>
<comment type="caution">
    <text evidence="3">The sequence shown here is derived from an EMBL/GenBank/DDBJ whole genome shotgun (WGS) entry which is preliminary data.</text>
</comment>
<protein>
    <submittedName>
        <fullName evidence="3">SDR family NAD(P)-dependent oxidoreductase</fullName>
        <ecNumber evidence="3">1.1.1.-</ecNumber>
    </submittedName>
</protein>